<dbReference type="Proteomes" id="UP000037069">
    <property type="component" value="Unassembled WGS sequence"/>
</dbReference>
<keyword evidence="2" id="KW-1185">Reference proteome</keyword>
<proteinExistence type="predicted"/>
<organism evidence="1 2">
    <name type="scientific">Lucilia cuprina</name>
    <name type="common">Green bottle fly</name>
    <name type="synonym">Australian sheep blowfly</name>
    <dbReference type="NCBI Taxonomy" id="7375"/>
    <lineage>
        <taxon>Eukaryota</taxon>
        <taxon>Metazoa</taxon>
        <taxon>Ecdysozoa</taxon>
        <taxon>Arthropoda</taxon>
        <taxon>Hexapoda</taxon>
        <taxon>Insecta</taxon>
        <taxon>Pterygota</taxon>
        <taxon>Neoptera</taxon>
        <taxon>Endopterygota</taxon>
        <taxon>Diptera</taxon>
        <taxon>Brachycera</taxon>
        <taxon>Muscomorpha</taxon>
        <taxon>Oestroidea</taxon>
        <taxon>Calliphoridae</taxon>
        <taxon>Luciliinae</taxon>
        <taxon>Lucilia</taxon>
    </lineage>
</organism>
<accession>A0A0L0BM25</accession>
<dbReference type="AlphaFoldDB" id="A0A0L0BM25"/>
<evidence type="ECO:0000313" key="1">
    <source>
        <dbReference type="EMBL" id="KNC20978.1"/>
    </source>
</evidence>
<dbReference type="EMBL" id="JRES01001683">
    <property type="protein sequence ID" value="KNC20978.1"/>
    <property type="molecule type" value="Genomic_DNA"/>
</dbReference>
<evidence type="ECO:0000313" key="2">
    <source>
        <dbReference type="Proteomes" id="UP000037069"/>
    </source>
</evidence>
<name>A0A0L0BM25_LUCCU</name>
<gene>
    <name evidence="1" type="ORF">FF38_12038</name>
</gene>
<reference evidence="1 2" key="1">
    <citation type="journal article" date="2015" name="Nat. Commun.">
        <title>Lucilia cuprina genome unlocks parasitic fly biology to underpin future interventions.</title>
        <authorList>
            <person name="Anstead C.A."/>
            <person name="Korhonen P.K."/>
            <person name="Young N.D."/>
            <person name="Hall R.S."/>
            <person name="Jex A.R."/>
            <person name="Murali S.C."/>
            <person name="Hughes D.S."/>
            <person name="Lee S.F."/>
            <person name="Perry T."/>
            <person name="Stroehlein A.J."/>
            <person name="Ansell B.R."/>
            <person name="Breugelmans B."/>
            <person name="Hofmann A."/>
            <person name="Qu J."/>
            <person name="Dugan S."/>
            <person name="Lee S.L."/>
            <person name="Chao H."/>
            <person name="Dinh H."/>
            <person name="Han Y."/>
            <person name="Doddapaneni H.V."/>
            <person name="Worley K.C."/>
            <person name="Muzny D.M."/>
            <person name="Ioannidis P."/>
            <person name="Waterhouse R.M."/>
            <person name="Zdobnov E.M."/>
            <person name="James P.J."/>
            <person name="Bagnall N.H."/>
            <person name="Kotze A.C."/>
            <person name="Gibbs R.A."/>
            <person name="Richards S."/>
            <person name="Batterham P."/>
            <person name="Gasser R.B."/>
        </authorList>
    </citation>
    <scope>NUCLEOTIDE SEQUENCE [LARGE SCALE GENOMIC DNA]</scope>
    <source>
        <strain evidence="1 2">LS</strain>
        <tissue evidence="1">Full body</tissue>
    </source>
</reference>
<protein>
    <submittedName>
        <fullName evidence="1">Uncharacterized protein</fullName>
    </submittedName>
</protein>
<sequence>MSKKINRKFMPKFIKCKIIDKIGNNLYGVEDMKEYIKIIERQWILSSLVEIYSRICFVTIIYNKSWSRNFPRPTTFFGPPSLKPTPQHVVEDSHMNRKVSTWILNF</sequence>
<comment type="caution">
    <text evidence="1">The sequence shown here is derived from an EMBL/GenBank/DDBJ whole genome shotgun (WGS) entry which is preliminary data.</text>
</comment>